<gene>
    <name evidence="5" type="ORF">BJ994_001252</name>
</gene>
<dbReference type="InterPro" id="IPR011006">
    <property type="entry name" value="CheY-like_superfamily"/>
</dbReference>
<feature type="modified residue" description="4-aspartylphosphate" evidence="2">
    <location>
        <position position="63"/>
    </location>
</feature>
<dbReference type="GO" id="GO:0000160">
    <property type="term" value="P:phosphorelay signal transduction system"/>
    <property type="evidence" value="ECO:0007669"/>
    <property type="project" value="InterPro"/>
</dbReference>
<dbReference type="Gene3D" id="3.40.50.2300">
    <property type="match status" value="1"/>
</dbReference>
<dbReference type="InterPro" id="IPR001789">
    <property type="entry name" value="Sig_transdc_resp-reg_receiver"/>
</dbReference>
<dbReference type="InterPro" id="IPR051015">
    <property type="entry name" value="EvgA-like"/>
</dbReference>
<dbReference type="SUPFAM" id="SSF46894">
    <property type="entry name" value="C-terminal effector domain of the bipartite response regulators"/>
    <property type="match status" value="1"/>
</dbReference>
<feature type="domain" description="HTH luxR-type" evidence="3">
    <location>
        <begin position="155"/>
        <end position="220"/>
    </location>
</feature>
<keyword evidence="6" id="KW-1185">Reference proteome</keyword>
<dbReference type="Proteomes" id="UP000547458">
    <property type="component" value="Unassembled WGS sequence"/>
</dbReference>
<dbReference type="PROSITE" id="PS50043">
    <property type="entry name" value="HTH_LUXR_2"/>
    <property type="match status" value="1"/>
</dbReference>
<evidence type="ECO:0000259" key="4">
    <source>
        <dbReference type="PROSITE" id="PS50110"/>
    </source>
</evidence>
<evidence type="ECO:0000313" key="5">
    <source>
        <dbReference type="EMBL" id="NJC22176.1"/>
    </source>
</evidence>
<name>A0A846RSX7_9MICC</name>
<dbReference type="AlphaFoldDB" id="A0A846RSX7"/>
<dbReference type="PANTHER" id="PTHR45566:SF2">
    <property type="entry name" value="NARL SUBFAMILY"/>
    <property type="match status" value="1"/>
</dbReference>
<accession>A0A846RSX7</accession>
<dbReference type="InterPro" id="IPR016032">
    <property type="entry name" value="Sig_transdc_resp-reg_C-effctor"/>
</dbReference>
<comment type="caution">
    <text evidence="5">The sequence shown here is derived from an EMBL/GenBank/DDBJ whole genome shotgun (WGS) entry which is preliminary data.</text>
</comment>
<evidence type="ECO:0000256" key="1">
    <source>
        <dbReference type="ARBA" id="ARBA00023125"/>
    </source>
</evidence>
<reference evidence="5 6" key="1">
    <citation type="submission" date="2020-03" db="EMBL/GenBank/DDBJ databases">
        <title>Sequencing the genomes of 1000 actinobacteria strains.</title>
        <authorList>
            <person name="Klenk H.-P."/>
        </authorList>
    </citation>
    <scope>NUCLEOTIDE SEQUENCE [LARGE SCALE GENOMIC DNA]</scope>
    <source>
        <strain evidence="5 6">DSM 16403</strain>
    </source>
</reference>
<proteinExistence type="predicted"/>
<dbReference type="Pfam" id="PF00072">
    <property type="entry name" value="Response_reg"/>
    <property type="match status" value="1"/>
</dbReference>
<keyword evidence="1 5" id="KW-0238">DNA-binding</keyword>
<dbReference type="RefSeq" id="WP_167992587.1">
    <property type="nucleotide sequence ID" value="NZ_JAATJL010000001.1"/>
</dbReference>
<dbReference type="SMART" id="SM00421">
    <property type="entry name" value="HTH_LUXR"/>
    <property type="match status" value="1"/>
</dbReference>
<dbReference type="PROSITE" id="PS50110">
    <property type="entry name" value="RESPONSE_REGULATORY"/>
    <property type="match status" value="1"/>
</dbReference>
<dbReference type="InterPro" id="IPR000792">
    <property type="entry name" value="Tscrpt_reg_LuxR_C"/>
</dbReference>
<dbReference type="EMBL" id="JAATJL010000001">
    <property type="protein sequence ID" value="NJC22176.1"/>
    <property type="molecule type" value="Genomic_DNA"/>
</dbReference>
<dbReference type="CDD" id="cd06170">
    <property type="entry name" value="LuxR_C_like"/>
    <property type="match status" value="1"/>
</dbReference>
<dbReference type="SMART" id="SM00448">
    <property type="entry name" value="REC"/>
    <property type="match status" value="1"/>
</dbReference>
<dbReference type="PRINTS" id="PR00038">
    <property type="entry name" value="HTHLUXR"/>
</dbReference>
<organism evidence="5 6">
    <name type="scientific">Arthrobacter pigmenti</name>
    <dbReference type="NCBI Taxonomy" id="271432"/>
    <lineage>
        <taxon>Bacteria</taxon>
        <taxon>Bacillati</taxon>
        <taxon>Actinomycetota</taxon>
        <taxon>Actinomycetes</taxon>
        <taxon>Micrococcales</taxon>
        <taxon>Micrococcaceae</taxon>
        <taxon>Arthrobacter</taxon>
    </lineage>
</organism>
<sequence length="221" mass="23642">MNLNSSDASRLTVHVAGGDYLSGLGLVQLLSTSTFVELTGYSSRGRDAVASAREESPDILLLDSQITDHGALEAIPEIRRVAPSVKVVVLAPRSDRTVEQMEAALLAGACSFLVRDFTLEDIAAALRIAHRGGFVAGVFPRRREAEAASGADSAVLARLQLLNTRDQRIVRAIAKGRTNAQISREVHLSETAIKARLTRVMHQLGVENRVQLAVAAVQAGI</sequence>
<protein>
    <submittedName>
        <fullName evidence="5">DNA-binding NarL/FixJ family response regulator</fullName>
    </submittedName>
</protein>
<dbReference type="GO" id="GO:0006355">
    <property type="term" value="P:regulation of DNA-templated transcription"/>
    <property type="evidence" value="ECO:0007669"/>
    <property type="project" value="InterPro"/>
</dbReference>
<evidence type="ECO:0000256" key="2">
    <source>
        <dbReference type="PROSITE-ProRule" id="PRU00169"/>
    </source>
</evidence>
<evidence type="ECO:0000259" key="3">
    <source>
        <dbReference type="PROSITE" id="PS50043"/>
    </source>
</evidence>
<dbReference type="PANTHER" id="PTHR45566">
    <property type="entry name" value="HTH-TYPE TRANSCRIPTIONAL REGULATOR YHJB-RELATED"/>
    <property type="match status" value="1"/>
</dbReference>
<keyword evidence="2" id="KW-0597">Phosphoprotein</keyword>
<evidence type="ECO:0000313" key="6">
    <source>
        <dbReference type="Proteomes" id="UP000547458"/>
    </source>
</evidence>
<dbReference type="SUPFAM" id="SSF52172">
    <property type="entry name" value="CheY-like"/>
    <property type="match status" value="1"/>
</dbReference>
<dbReference type="GO" id="GO:0003677">
    <property type="term" value="F:DNA binding"/>
    <property type="evidence" value="ECO:0007669"/>
    <property type="project" value="UniProtKB-KW"/>
</dbReference>
<feature type="domain" description="Response regulatory" evidence="4">
    <location>
        <begin position="12"/>
        <end position="130"/>
    </location>
</feature>
<dbReference type="Pfam" id="PF00196">
    <property type="entry name" value="GerE"/>
    <property type="match status" value="1"/>
</dbReference>